<evidence type="ECO:0000256" key="2">
    <source>
        <dbReference type="ARBA" id="ARBA00023015"/>
    </source>
</evidence>
<comment type="similarity">
    <text evidence="7">Belongs to the TALE/TGIF homeobox family.</text>
</comment>
<feature type="region of interest" description="Disordered" evidence="9">
    <location>
        <begin position="114"/>
        <end position="147"/>
    </location>
</feature>
<keyword evidence="6 8" id="KW-0539">Nucleus</keyword>
<feature type="region of interest" description="Disordered" evidence="9">
    <location>
        <begin position="1"/>
        <end position="43"/>
    </location>
</feature>
<feature type="compositionally biased region" description="Polar residues" evidence="9">
    <location>
        <begin position="266"/>
        <end position="281"/>
    </location>
</feature>
<dbReference type="CDD" id="cd00086">
    <property type="entry name" value="homeodomain"/>
    <property type="match status" value="1"/>
</dbReference>
<keyword evidence="5" id="KW-0804">Transcription</keyword>
<protein>
    <submittedName>
        <fullName evidence="11">Homeobox protein TGIF2-like</fullName>
    </submittedName>
</protein>
<dbReference type="SMART" id="SM00389">
    <property type="entry name" value="HOX"/>
    <property type="match status" value="1"/>
</dbReference>
<organism evidence="11 12">
    <name type="scientific">Scleropages formosus</name>
    <name type="common">Asian bonytongue</name>
    <name type="synonym">Osteoglossum formosum</name>
    <dbReference type="NCBI Taxonomy" id="113540"/>
    <lineage>
        <taxon>Eukaryota</taxon>
        <taxon>Metazoa</taxon>
        <taxon>Chordata</taxon>
        <taxon>Craniata</taxon>
        <taxon>Vertebrata</taxon>
        <taxon>Euteleostomi</taxon>
        <taxon>Actinopterygii</taxon>
        <taxon>Neopterygii</taxon>
        <taxon>Teleostei</taxon>
        <taxon>Osteoglossocephala</taxon>
        <taxon>Osteoglossomorpha</taxon>
        <taxon>Osteoglossiformes</taxon>
        <taxon>Osteoglossidae</taxon>
        <taxon>Scleropages</taxon>
    </lineage>
</organism>
<evidence type="ECO:0000256" key="8">
    <source>
        <dbReference type="PROSITE-ProRule" id="PRU00108"/>
    </source>
</evidence>
<reference evidence="11" key="3">
    <citation type="submission" date="2025-09" db="UniProtKB">
        <authorList>
            <consortium name="Ensembl"/>
        </authorList>
    </citation>
    <scope>IDENTIFICATION</scope>
</reference>
<proteinExistence type="inferred from homology"/>
<feature type="DNA-binding region" description="Homeobox" evidence="8">
    <location>
        <begin position="37"/>
        <end position="99"/>
    </location>
</feature>
<name>A0A8C9TBE4_SCLFO</name>
<dbReference type="InterPro" id="IPR009057">
    <property type="entry name" value="Homeodomain-like_sf"/>
</dbReference>
<evidence type="ECO:0000256" key="1">
    <source>
        <dbReference type="ARBA" id="ARBA00004123"/>
    </source>
</evidence>
<feature type="region of interest" description="Disordered" evidence="9">
    <location>
        <begin position="171"/>
        <end position="191"/>
    </location>
</feature>
<keyword evidence="2" id="KW-0805">Transcription regulation</keyword>
<dbReference type="KEGG" id="sfm:108939111"/>
<reference evidence="11" key="2">
    <citation type="submission" date="2025-08" db="UniProtKB">
        <authorList>
            <consortium name="Ensembl"/>
        </authorList>
    </citation>
    <scope>IDENTIFICATION</scope>
</reference>
<evidence type="ECO:0000256" key="3">
    <source>
        <dbReference type="ARBA" id="ARBA00023125"/>
    </source>
</evidence>
<dbReference type="Gene3D" id="1.10.10.60">
    <property type="entry name" value="Homeodomain-like"/>
    <property type="match status" value="1"/>
</dbReference>
<evidence type="ECO:0000313" key="11">
    <source>
        <dbReference type="Ensembl" id="ENSSFOP00015045683.1"/>
    </source>
</evidence>
<keyword evidence="12" id="KW-1185">Reference proteome</keyword>
<feature type="region of interest" description="Disordered" evidence="9">
    <location>
        <begin position="251"/>
        <end position="281"/>
    </location>
</feature>
<dbReference type="SUPFAM" id="SSF46689">
    <property type="entry name" value="Homeodomain-like"/>
    <property type="match status" value="1"/>
</dbReference>
<dbReference type="Proteomes" id="UP000694397">
    <property type="component" value="Chromosome 19"/>
</dbReference>
<reference evidence="11 12" key="1">
    <citation type="submission" date="2019-04" db="EMBL/GenBank/DDBJ databases">
        <authorList>
            <consortium name="Wellcome Sanger Institute Data Sharing"/>
        </authorList>
    </citation>
    <scope>NUCLEOTIDE SEQUENCE [LARGE SCALE GENOMIC DNA]</scope>
</reference>
<dbReference type="InterPro" id="IPR008422">
    <property type="entry name" value="KN_HD"/>
</dbReference>
<feature type="compositionally biased region" description="Basic residues" evidence="9">
    <location>
        <begin position="1"/>
        <end position="12"/>
    </location>
</feature>
<dbReference type="OrthoDB" id="10056939at2759"/>
<accession>A0A8C9TBE4</accession>
<dbReference type="RefSeq" id="XP_018615763.2">
    <property type="nucleotide sequence ID" value="XM_018760247.2"/>
</dbReference>
<dbReference type="Pfam" id="PF05920">
    <property type="entry name" value="Homeobox_KN"/>
    <property type="match status" value="1"/>
</dbReference>
<dbReference type="Ensembl" id="ENSSFOT00015075729.1">
    <property type="protein sequence ID" value="ENSSFOP00015045683.1"/>
    <property type="gene ID" value="ENSSFOG00015025668.1"/>
</dbReference>
<feature type="compositionally biased region" description="Polar residues" evidence="9">
    <location>
        <begin position="125"/>
        <end position="139"/>
    </location>
</feature>
<evidence type="ECO:0000256" key="6">
    <source>
        <dbReference type="ARBA" id="ARBA00023242"/>
    </source>
</evidence>
<evidence type="ECO:0000259" key="10">
    <source>
        <dbReference type="PROSITE" id="PS50071"/>
    </source>
</evidence>
<comment type="subcellular location">
    <subcellularLocation>
        <location evidence="1 8">Nucleus</location>
    </subcellularLocation>
</comment>
<evidence type="ECO:0000256" key="5">
    <source>
        <dbReference type="ARBA" id="ARBA00023163"/>
    </source>
</evidence>
<dbReference type="GO" id="GO:0005634">
    <property type="term" value="C:nucleus"/>
    <property type="evidence" value="ECO:0007669"/>
    <property type="project" value="UniProtKB-SubCell"/>
</dbReference>
<dbReference type="PANTHER" id="PTHR11850">
    <property type="entry name" value="HOMEOBOX PROTEIN TRANSCRIPTION FACTORS"/>
    <property type="match status" value="1"/>
</dbReference>
<evidence type="ECO:0000313" key="12">
    <source>
        <dbReference type="Proteomes" id="UP000694397"/>
    </source>
</evidence>
<evidence type="ECO:0000256" key="7">
    <source>
        <dbReference type="ARBA" id="ARBA00038021"/>
    </source>
</evidence>
<sequence>MKPKRDMKRPARRSPTEEEEEEACGPPDLLPNKQPPKARHRGNLPKEAVQLMKNWLYEHRFMAYPSEEEKLIISDQTNLTMLQVCNWFINARRRVLPSMLLEDGKDPNQYTIFRRSGGKGDVQPSVRTASPKSIRSASLASPHPSVMQPGAVVQQGLQDGKSNTIAELSQEDVDMESPASEDISTESPGFEALYNSSPLPGGEKEEVEALTPDFSNLLLLAEVATMKLAELKEEERLLKLHQQMVQPCKEGVQEGSVPEPVGPVGDQSTSEEGTSQLVSPSTECVGELVQPSTSTWTVARMEPQPANLTYVWNSHVLLALQGAAPSAGSAVFHCPFPHLPKSC</sequence>
<dbReference type="GO" id="GO:0006355">
    <property type="term" value="P:regulation of DNA-templated transcription"/>
    <property type="evidence" value="ECO:0007669"/>
    <property type="project" value="InterPro"/>
</dbReference>
<dbReference type="AlphaFoldDB" id="A0A8C9TBE4"/>
<evidence type="ECO:0000256" key="9">
    <source>
        <dbReference type="SAM" id="MobiDB-lite"/>
    </source>
</evidence>
<feature type="domain" description="Homeobox" evidence="10">
    <location>
        <begin position="35"/>
        <end position="98"/>
    </location>
</feature>
<dbReference type="GeneID" id="108939111"/>
<dbReference type="FunFam" id="1.10.10.60:FF:000059">
    <property type="entry name" value="TGFB-induced factor homeobox 1"/>
    <property type="match status" value="1"/>
</dbReference>
<keyword evidence="4 8" id="KW-0371">Homeobox</keyword>
<dbReference type="PROSITE" id="PS50071">
    <property type="entry name" value="HOMEOBOX_2"/>
    <property type="match status" value="1"/>
</dbReference>
<dbReference type="InterPro" id="IPR050224">
    <property type="entry name" value="TALE_homeobox"/>
</dbReference>
<evidence type="ECO:0000256" key="4">
    <source>
        <dbReference type="ARBA" id="ARBA00023155"/>
    </source>
</evidence>
<gene>
    <name evidence="11" type="primary">LOC108939111</name>
</gene>
<keyword evidence="3 8" id="KW-0238">DNA-binding</keyword>
<dbReference type="GeneTree" id="ENSGT00940000155230"/>
<dbReference type="InterPro" id="IPR001356">
    <property type="entry name" value="HD"/>
</dbReference>
<dbReference type="GO" id="GO:0003677">
    <property type="term" value="F:DNA binding"/>
    <property type="evidence" value="ECO:0007669"/>
    <property type="project" value="UniProtKB-UniRule"/>
</dbReference>